<reference evidence="1" key="1">
    <citation type="submission" date="2007-11" db="EMBL/GenBank/DDBJ databases">
        <authorList>
            <person name="Fulton L."/>
            <person name="Clifton S."/>
            <person name="Fulton B."/>
            <person name="Xu J."/>
            <person name="Minx P."/>
            <person name="Pepin K.H."/>
            <person name="Johnson M."/>
            <person name="Thiruvilangam P."/>
            <person name="Bhonagiri V."/>
            <person name="Nash W.E."/>
            <person name="Mardis E.R."/>
            <person name="Wilson R.K."/>
        </authorList>
    </citation>
    <scope>NUCLEOTIDE SEQUENCE [LARGE SCALE GENOMIC DNA]</scope>
    <source>
        <strain evidence="1">DSM 17241</strain>
    </source>
</reference>
<comment type="caution">
    <text evidence="1">The sequence shown here is derived from an EMBL/GenBank/DDBJ whole genome shotgun (WGS) entry which is preliminary data.</text>
</comment>
<sequence length="40" mass="4806">MFFYPQRIKIEDTNTKQQGGTANDERNVKNYLCQEERARL</sequence>
<gene>
    <name evidence="1" type="ORF">ANACOL_04446</name>
</gene>
<name>B0PI02_9FIRM</name>
<evidence type="ECO:0000313" key="1">
    <source>
        <dbReference type="EMBL" id="EDS09120.1"/>
    </source>
</evidence>
<dbReference type="HOGENOM" id="CLU_3283930_0_0_9"/>
<accession>B0PI02</accession>
<dbReference type="AlphaFoldDB" id="B0PI02"/>
<dbReference type="Proteomes" id="UP000003803">
    <property type="component" value="Unassembled WGS sequence"/>
</dbReference>
<dbReference type="EMBL" id="ABGD02000034">
    <property type="protein sequence ID" value="EDS09120.1"/>
    <property type="molecule type" value="Genomic_DNA"/>
</dbReference>
<protein>
    <submittedName>
        <fullName evidence="1">Uncharacterized protein</fullName>
    </submittedName>
</protein>
<keyword evidence="2" id="KW-1185">Reference proteome</keyword>
<organism evidence="1 2">
    <name type="scientific">Anaerotruncus colihominis DSM 17241</name>
    <dbReference type="NCBI Taxonomy" id="445972"/>
    <lineage>
        <taxon>Bacteria</taxon>
        <taxon>Bacillati</taxon>
        <taxon>Bacillota</taxon>
        <taxon>Clostridia</taxon>
        <taxon>Eubacteriales</taxon>
        <taxon>Oscillospiraceae</taxon>
        <taxon>Anaerotruncus</taxon>
    </lineage>
</organism>
<reference evidence="1" key="2">
    <citation type="submission" date="2013-09" db="EMBL/GenBank/DDBJ databases">
        <title>Draft genome sequence of Anaerotruncus colihominis(DSM 17241).</title>
        <authorList>
            <person name="Sudarsanam P."/>
            <person name="Ley R."/>
            <person name="Guruge J."/>
            <person name="Turnbaugh P.J."/>
            <person name="Mahowald M."/>
            <person name="Liep D."/>
            <person name="Gordon J."/>
        </authorList>
    </citation>
    <scope>NUCLEOTIDE SEQUENCE</scope>
    <source>
        <strain evidence="1">DSM 17241</strain>
    </source>
</reference>
<evidence type="ECO:0000313" key="2">
    <source>
        <dbReference type="Proteomes" id="UP000003803"/>
    </source>
</evidence>
<proteinExistence type="predicted"/>